<sequence length="502" mass="56200">MNRNLILAFGLSALVLIAFQTFFAPKTQPAPQKSENTAETAKSQEPSVKLTVDNTPKVKEKVETFAVQTPMAKFVFNQNTGNVRSAEVLSYEGKPLKDIVFDSKTDDSLFITVPVVNSYKPQKTEDGENITVKFTGSQGDLVVEKTYVISKKSYLVTGKITVSNIGNKTLEVPVRMGLTGGIISALREDKYTFGGPLMYDGKKTRTEKAEKLDETVTYDKPMWVGYTSKYYLAAIATPFAKGEFIPRDKTADIYGDTSVQVNPASRQVIDFNMFVGPKEYDLLKDYGLKLEKSIDFGIFAFIAIPMLLFLKIIYGFVQNYGIAIILLTVVVKVLTLPLTHKSMVSMKKMGSLAPKMTELKEKYGADKEKLNQAMMELYKKEGVNPLGGCLPMVLQIPIFFALYKTLLLAIELQGAPFFGWIVDLSVKDPYYITPIIMGATMFIQQKMTPSSVQDPIQQKVFMLMPFIFTFMFLTFPAGLVVYWLTNNVLSIAQQYYINKKTA</sequence>
<dbReference type="Pfam" id="PF14849">
    <property type="entry name" value="YidC_periplas"/>
    <property type="match status" value="1"/>
</dbReference>
<gene>
    <name evidence="13" type="primary">yidC</name>
    <name evidence="17" type="ORF">C8D98_0065</name>
</gene>
<evidence type="ECO:0000256" key="14">
    <source>
        <dbReference type="SAM" id="MobiDB-lite"/>
    </source>
</evidence>
<feature type="transmembrane region" description="Helical" evidence="13">
    <location>
        <begin position="320"/>
        <end position="339"/>
    </location>
</feature>
<dbReference type="PRINTS" id="PR00701">
    <property type="entry name" value="60KDINNERMP"/>
</dbReference>
<accession>A0A4R1KAX3</accession>
<name>A0A4R1KAX3_9BACT</name>
<evidence type="ECO:0000256" key="2">
    <source>
        <dbReference type="ARBA" id="ARBA00010527"/>
    </source>
</evidence>
<feature type="transmembrane region" description="Helical" evidence="13">
    <location>
        <begin position="294"/>
        <end position="314"/>
    </location>
</feature>
<feature type="domain" description="Membrane insertase YidC/Oxa/ALB C-terminal" evidence="15">
    <location>
        <begin position="320"/>
        <end position="499"/>
    </location>
</feature>
<dbReference type="GO" id="GO:0005886">
    <property type="term" value="C:plasma membrane"/>
    <property type="evidence" value="ECO:0007669"/>
    <property type="project" value="UniProtKB-SubCell"/>
</dbReference>
<keyword evidence="8 13" id="KW-1133">Transmembrane helix</keyword>
<keyword evidence="7 13" id="KW-0653">Protein transport</keyword>
<evidence type="ECO:0000256" key="11">
    <source>
        <dbReference type="ARBA" id="ARBA00033245"/>
    </source>
</evidence>
<dbReference type="GO" id="GO:0051205">
    <property type="term" value="P:protein insertion into membrane"/>
    <property type="evidence" value="ECO:0007669"/>
    <property type="project" value="TreeGrafter"/>
</dbReference>
<evidence type="ECO:0000256" key="12">
    <source>
        <dbReference type="ARBA" id="ARBA00033342"/>
    </source>
</evidence>
<dbReference type="InterPro" id="IPR047196">
    <property type="entry name" value="YidC_ALB_C"/>
</dbReference>
<dbReference type="NCBIfam" id="TIGR03592">
    <property type="entry name" value="yidC_oxa1_cterm"/>
    <property type="match status" value="1"/>
</dbReference>
<dbReference type="InterPro" id="IPR028055">
    <property type="entry name" value="YidC/Oxa/ALB_C"/>
</dbReference>
<dbReference type="CDD" id="cd19961">
    <property type="entry name" value="EcYidC-like_peri"/>
    <property type="match status" value="1"/>
</dbReference>
<comment type="function">
    <text evidence="13">Required for the insertion and/or proper folding and/or complex formation of integral membrane proteins into the membrane. Involved in integration of membrane proteins that insert both dependently and independently of the Sec translocase complex, as well as at least some lipoproteins. Aids folding of multispanning membrane proteins.</text>
</comment>
<feature type="domain" description="Membrane insertase YidC N-terminal" evidence="16">
    <location>
        <begin position="119"/>
        <end position="307"/>
    </location>
</feature>
<dbReference type="Pfam" id="PF02096">
    <property type="entry name" value="60KD_IMP"/>
    <property type="match status" value="1"/>
</dbReference>
<evidence type="ECO:0000256" key="5">
    <source>
        <dbReference type="ARBA" id="ARBA00022475"/>
    </source>
</evidence>
<keyword evidence="4 13" id="KW-0813">Transport</keyword>
<dbReference type="EMBL" id="SMGG01000003">
    <property type="protein sequence ID" value="TCK61564.1"/>
    <property type="molecule type" value="Genomic_DNA"/>
</dbReference>
<dbReference type="OrthoDB" id="9780552at2"/>
<comment type="caution">
    <text evidence="17">The sequence shown here is derived from an EMBL/GenBank/DDBJ whole genome shotgun (WGS) entry which is preliminary data.</text>
</comment>
<dbReference type="Gene3D" id="2.70.98.90">
    <property type="match status" value="1"/>
</dbReference>
<proteinExistence type="inferred from homology"/>
<dbReference type="AlphaFoldDB" id="A0A4R1KAX3"/>
<evidence type="ECO:0000256" key="4">
    <source>
        <dbReference type="ARBA" id="ARBA00022448"/>
    </source>
</evidence>
<feature type="transmembrane region" description="Helical" evidence="13">
    <location>
        <begin position="6"/>
        <end position="24"/>
    </location>
</feature>
<dbReference type="NCBIfam" id="TIGR03593">
    <property type="entry name" value="yidC_nterm"/>
    <property type="match status" value="1"/>
</dbReference>
<keyword evidence="18" id="KW-1185">Reference proteome</keyword>
<dbReference type="HAMAP" id="MF_01810">
    <property type="entry name" value="YidC_type1"/>
    <property type="match status" value="1"/>
</dbReference>
<organism evidence="17 18">
    <name type="scientific">Seleniivibrio woodruffii</name>
    <dbReference type="NCBI Taxonomy" id="1078050"/>
    <lineage>
        <taxon>Bacteria</taxon>
        <taxon>Pseudomonadati</taxon>
        <taxon>Deferribacterota</taxon>
        <taxon>Deferribacteres</taxon>
        <taxon>Deferribacterales</taxon>
        <taxon>Geovibrionaceae</taxon>
        <taxon>Seleniivibrio</taxon>
    </lineage>
</organism>
<evidence type="ECO:0000313" key="18">
    <source>
        <dbReference type="Proteomes" id="UP000294614"/>
    </source>
</evidence>
<dbReference type="GO" id="GO:0015031">
    <property type="term" value="P:protein transport"/>
    <property type="evidence" value="ECO:0007669"/>
    <property type="project" value="UniProtKB-KW"/>
</dbReference>
<dbReference type="RefSeq" id="WP_132870963.1">
    <property type="nucleotide sequence ID" value="NZ_SMGG01000003.1"/>
</dbReference>
<dbReference type="PRINTS" id="PR01900">
    <property type="entry name" value="YIDCPROTEIN"/>
</dbReference>
<evidence type="ECO:0000256" key="7">
    <source>
        <dbReference type="ARBA" id="ARBA00022927"/>
    </source>
</evidence>
<evidence type="ECO:0000256" key="1">
    <source>
        <dbReference type="ARBA" id="ARBA00004429"/>
    </source>
</evidence>
<reference evidence="17 18" key="1">
    <citation type="submission" date="2019-03" db="EMBL/GenBank/DDBJ databases">
        <title>Genomic Encyclopedia of Type Strains, Phase IV (KMG-IV): sequencing the most valuable type-strain genomes for metagenomic binning, comparative biology and taxonomic classification.</title>
        <authorList>
            <person name="Goeker M."/>
        </authorList>
    </citation>
    <scope>NUCLEOTIDE SEQUENCE [LARGE SCALE GENOMIC DNA]</scope>
    <source>
        <strain evidence="17 18">DSM 24984</strain>
    </source>
</reference>
<evidence type="ECO:0000256" key="3">
    <source>
        <dbReference type="ARBA" id="ARBA00015325"/>
    </source>
</evidence>
<comment type="subcellular location">
    <subcellularLocation>
        <location evidence="1">Cell inner membrane</location>
        <topology evidence="1">Multi-pass membrane protein</topology>
    </subcellularLocation>
    <subcellularLocation>
        <location evidence="13">Cell membrane</location>
        <topology evidence="13">Multi-pass membrane protein</topology>
    </subcellularLocation>
</comment>
<feature type="region of interest" description="Disordered" evidence="14">
    <location>
        <begin position="27"/>
        <end position="49"/>
    </location>
</feature>
<dbReference type="InterPro" id="IPR001708">
    <property type="entry name" value="YidC/ALB3/OXA1/COX18"/>
</dbReference>
<evidence type="ECO:0000256" key="13">
    <source>
        <dbReference type="HAMAP-Rule" id="MF_01810"/>
    </source>
</evidence>
<keyword evidence="10 13" id="KW-0143">Chaperone</keyword>
<evidence type="ECO:0000256" key="8">
    <source>
        <dbReference type="ARBA" id="ARBA00022989"/>
    </source>
</evidence>
<evidence type="ECO:0000256" key="9">
    <source>
        <dbReference type="ARBA" id="ARBA00023136"/>
    </source>
</evidence>
<feature type="compositionally biased region" description="Polar residues" evidence="14">
    <location>
        <begin position="29"/>
        <end position="46"/>
    </location>
</feature>
<comment type="similarity">
    <text evidence="2 13">Belongs to the OXA1/ALB3/YidC family. Type 1 subfamily.</text>
</comment>
<keyword evidence="9 13" id="KW-0472">Membrane</keyword>
<dbReference type="GO" id="GO:0032977">
    <property type="term" value="F:membrane insertase activity"/>
    <property type="evidence" value="ECO:0007669"/>
    <property type="project" value="InterPro"/>
</dbReference>
<dbReference type="CDD" id="cd20070">
    <property type="entry name" value="5TM_YidC_Alb3"/>
    <property type="match status" value="1"/>
</dbReference>
<dbReference type="InterPro" id="IPR019998">
    <property type="entry name" value="Membr_insert_YidC"/>
</dbReference>
<feature type="transmembrane region" description="Helical" evidence="13">
    <location>
        <begin position="460"/>
        <end position="484"/>
    </location>
</feature>
<evidence type="ECO:0000256" key="10">
    <source>
        <dbReference type="ARBA" id="ARBA00023186"/>
    </source>
</evidence>
<evidence type="ECO:0000256" key="6">
    <source>
        <dbReference type="ARBA" id="ARBA00022692"/>
    </source>
</evidence>
<dbReference type="InterPro" id="IPR028053">
    <property type="entry name" value="Membr_insert_YidC_N"/>
</dbReference>
<evidence type="ECO:0000313" key="17">
    <source>
        <dbReference type="EMBL" id="TCK61564.1"/>
    </source>
</evidence>
<dbReference type="Proteomes" id="UP000294614">
    <property type="component" value="Unassembled WGS sequence"/>
</dbReference>
<comment type="subunit">
    <text evidence="13">Interacts with the Sec translocase complex via SecD. Specifically interacts with transmembrane segments of nascent integral membrane proteins during membrane integration.</text>
</comment>
<dbReference type="PANTHER" id="PTHR12428">
    <property type="entry name" value="OXA1"/>
    <property type="match status" value="1"/>
</dbReference>
<keyword evidence="5 13" id="KW-1003">Cell membrane</keyword>
<keyword evidence="6 13" id="KW-0812">Transmembrane</keyword>
<evidence type="ECO:0000259" key="15">
    <source>
        <dbReference type="Pfam" id="PF02096"/>
    </source>
</evidence>
<dbReference type="PANTHER" id="PTHR12428:SF65">
    <property type="entry name" value="CYTOCHROME C OXIDASE ASSEMBLY PROTEIN COX18, MITOCHONDRIAL"/>
    <property type="match status" value="1"/>
</dbReference>
<evidence type="ECO:0000259" key="16">
    <source>
        <dbReference type="Pfam" id="PF14849"/>
    </source>
</evidence>
<protein>
    <recommendedName>
        <fullName evidence="3 13">Membrane protein insertase YidC</fullName>
    </recommendedName>
    <alternativeName>
        <fullName evidence="12 13">Foldase YidC</fullName>
    </alternativeName>
    <alternativeName>
        <fullName evidence="11 13">Membrane integrase YidC</fullName>
    </alternativeName>
    <alternativeName>
        <fullName evidence="13">Membrane protein YidC</fullName>
    </alternativeName>
</protein>
<dbReference type="InterPro" id="IPR038221">
    <property type="entry name" value="YidC_periplasmic_sf"/>
</dbReference>